<evidence type="ECO:0000313" key="1">
    <source>
        <dbReference type="EMBL" id="NDY95780.1"/>
    </source>
</evidence>
<evidence type="ECO:0000313" key="2">
    <source>
        <dbReference type="Proteomes" id="UP000484885"/>
    </source>
</evidence>
<dbReference type="Pfam" id="PF19795">
    <property type="entry name" value="DUF6279"/>
    <property type="match status" value="1"/>
</dbReference>
<comment type="caution">
    <text evidence="1">The sequence shown here is derived from an EMBL/GenBank/DDBJ whole genome shotgun (WGS) entry which is preliminary data.</text>
</comment>
<gene>
    <name evidence="1" type="ORF">G3I74_08575</name>
</gene>
<sequence length="299" mass="34140">MSSVRNLIALSLLLVLLAGCSTRLAYNNLDWLTVRWVNQQVSLDGSQRTLLRDLIEEQQLWHCATQLDDYQDWIEQVRLDLLAQRLDQQRLSDHGDRLAAFARALADRLQPVLVELAVSLDDEQVDQVLLALDERIEKLREEIGTRSDEQWAIDRVEGLERRLRRVMGAINPAQRARLELWASELTATHAYQLAQRLYWRDRIAGALARRDDRAFLDQEISALLAPDAVWPEAYRQAIESNRQLTLEALEEVVAMTEPAQRDKISARLSRLKNDFQRLSCEGEAPPALIESTIAATPSG</sequence>
<name>A0A845V0N8_9GAMM</name>
<dbReference type="RefSeq" id="WP_164211161.1">
    <property type="nucleotide sequence ID" value="NZ_JAAGSC010000040.1"/>
</dbReference>
<accession>A0A845V0N8</accession>
<dbReference type="EMBL" id="JAAGSC010000040">
    <property type="protein sequence ID" value="NDY95780.1"/>
    <property type="molecule type" value="Genomic_DNA"/>
</dbReference>
<dbReference type="Proteomes" id="UP000484885">
    <property type="component" value="Unassembled WGS sequence"/>
</dbReference>
<keyword evidence="2" id="KW-1185">Reference proteome</keyword>
<protein>
    <recommendedName>
        <fullName evidence="3">Lipoprotein</fullName>
    </recommendedName>
</protein>
<reference evidence="1 2" key="1">
    <citation type="submission" date="2020-02" db="EMBL/GenBank/DDBJ databases">
        <authorList>
            <person name="Zhang X.-Y."/>
        </authorList>
    </citation>
    <scope>NUCLEOTIDE SEQUENCE [LARGE SCALE GENOMIC DNA]</scope>
    <source>
        <strain evidence="1 2">C33</strain>
    </source>
</reference>
<dbReference type="AlphaFoldDB" id="A0A845V0N8"/>
<dbReference type="PROSITE" id="PS51257">
    <property type="entry name" value="PROKAR_LIPOPROTEIN"/>
    <property type="match status" value="1"/>
</dbReference>
<proteinExistence type="predicted"/>
<organism evidence="1 2">
    <name type="scientific">Wenzhouxiangella limi</name>
    <dbReference type="NCBI Taxonomy" id="2707351"/>
    <lineage>
        <taxon>Bacteria</taxon>
        <taxon>Pseudomonadati</taxon>
        <taxon>Pseudomonadota</taxon>
        <taxon>Gammaproteobacteria</taxon>
        <taxon>Chromatiales</taxon>
        <taxon>Wenzhouxiangellaceae</taxon>
        <taxon>Wenzhouxiangella</taxon>
    </lineage>
</organism>
<evidence type="ECO:0008006" key="3">
    <source>
        <dbReference type="Google" id="ProtNLM"/>
    </source>
</evidence>